<dbReference type="AlphaFoldDB" id="A0AAV7QI84"/>
<accession>A0AAV7QI84</accession>
<reference evidence="1" key="1">
    <citation type="journal article" date="2022" name="bioRxiv">
        <title>Sequencing and chromosome-scale assembly of the giantPleurodeles waltlgenome.</title>
        <authorList>
            <person name="Brown T."/>
            <person name="Elewa A."/>
            <person name="Iarovenko S."/>
            <person name="Subramanian E."/>
            <person name="Araus A.J."/>
            <person name="Petzold A."/>
            <person name="Susuki M."/>
            <person name="Suzuki K.-i.T."/>
            <person name="Hayashi T."/>
            <person name="Toyoda A."/>
            <person name="Oliveira C."/>
            <person name="Osipova E."/>
            <person name="Leigh N.D."/>
            <person name="Simon A."/>
            <person name="Yun M.H."/>
        </authorList>
    </citation>
    <scope>NUCLEOTIDE SEQUENCE</scope>
    <source>
        <strain evidence="1">20211129_DDA</strain>
        <tissue evidence="1">Liver</tissue>
    </source>
</reference>
<comment type="caution">
    <text evidence="1">The sequence shown here is derived from an EMBL/GenBank/DDBJ whole genome shotgun (WGS) entry which is preliminary data.</text>
</comment>
<protein>
    <submittedName>
        <fullName evidence="1">Uncharacterized protein</fullName>
    </submittedName>
</protein>
<name>A0AAV7QI84_PLEWA</name>
<proteinExistence type="predicted"/>
<organism evidence="1 2">
    <name type="scientific">Pleurodeles waltl</name>
    <name type="common">Iberian ribbed newt</name>
    <dbReference type="NCBI Taxonomy" id="8319"/>
    <lineage>
        <taxon>Eukaryota</taxon>
        <taxon>Metazoa</taxon>
        <taxon>Chordata</taxon>
        <taxon>Craniata</taxon>
        <taxon>Vertebrata</taxon>
        <taxon>Euteleostomi</taxon>
        <taxon>Amphibia</taxon>
        <taxon>Batrachia</taxon>
        <taxon>Caudata</taxon>
        <taxon>Salamandroidea</taxon>
        <taxon>Salamandridae</taxon>
        <taxon>Pleurodelinae</taxon>
        <taxon>Pleurodeles</taxon>
    </lineage>
</organism>
<evidence type="ECO:0000313" key="2">
    <source>
        <dbReference type="Proteomes" id="UP001066276"/>
    </source>
</evidence>
<gene>
    <name evidence="1" type="ORF">NDU88_005414</name>
</gene>
<dbReference type="EMBL" id="JANPWB010000010">
    <property type="protein sequence ID" value="KAJ1139037.1"/>
    <property type="molecule type" value="Genomic_DNA"/>
</dbReference>
<sequence>MPRETGSLPVVDTEDGEARNRGAIGLSGRLMRKVSWAPVDEDMDCTGMRGPTTGSDWARGAAWWECLRQPDGH</sequence>
<evidence type="ECO:0000313" key="1">
    <source>
        <dbReference type="EMBL" id="KAJ1139037.1"/>
    </source>
</evidence>
<keyword evidence="2" id="KW-1185">Reference proteome</keyword>
<dbReference type="Proteomes" id="UP001066276">
    <property type="component" value="Chromosome 6"/>
</dbReference>